<protein>
    <recommendedName>
        <fullName evidence="6">Pyrroline-5-carboxylate reductase</fullName>
        <shortName evidence="6">P5C reductase</shortName>
        <shortName evidence="6">P5CR</shortName>
        <ecNumber evidence="6">1.5.1.2</ecNumber>
    </recommendedName>
    <alternativeName>
        <fullName evidence="6">PCA reductase</fullName>
    </alternativeName>
</protein>
<evidence type="ECO:0000256" key="1">
    <source>
        <dbReference type="ARBA" id="ARBA00005525"/>
    </source>
</evidence>
<comment type="catalytic activity">
    <reaction evidence="6">
        <text>L-proline + NADP(+) = (S)-1-pyrroline-5-carboxylate + NADPH + 2 H(+)</text>
        <dbReference type="Rhea" id="RHEA:14109"/>
        <dbReference type="ChEBI" id="CHEBI:15378"/>
        <dbReference type="ChEBI" id="CHEBI:17388"/>
        <dbReference type="ChEBI" id="CHEBI:57783"/>
        <dbReference type="ChEBI" id="CHEBI:58349"/>
        <dbReference type="ChEBI" id="CHEBI:60039"/>
        <dbReference type="EC" id="1.5.1.2"/>
    </reaction>
</comment>
<dbReference type="FunFam" id="1.10.3730.10:FF:000001">
    <property type="entry name" value="Pyrroline-5-carboxylate reductase"/>
    <property type="match status" value="1"/>
</dbReference>
<evidence type="ECO:0000256" key="2">
    <source>
        <dbReference type="ARBA" id="ARBA00022650"/>
    </source>
</evidence>
<dbReference type="InterPro" id="IPR000304">
    <property type="entry name" value="Pyrroline-COOH_reductase"/>
</dbReference>
<dbReference type="Gene3D" id="3.40.50.720">
    <property type="entry name" value="NAD(P)-binding Rossmann-like Domain"/>
    <property type="match status" value="1"/>
</dbReference>
<keyword evidence="3 6" id="KW-0521">NADP</keyword>
<dbReference type="InterPro" id="IPR036291">
    <property type="entry name" value="NAD(P)-bd_dom_sf"/>
</dbReference>
<comment type="catalytic activity">
    <reaction evidence="6">
        <text>L-proline + NAD(+) = (S)-1-pyrroline-5-carboxylate + NADH + 2 H(+)</text>
        <dbReference type="Rhea" id="RHEA:14105"/>
        <dbReference type="ChEBI" id="CHEBI:15378"/>
        <dbReference type="ChEBI" id="CHEBI:17388"/>
        <dbReference type="ChEBI" id="CHEBI:57540"/>
        <dbReference type="ChEBI" id="CHEBI:57945"/>
        <dbReference type="ChEBI" id="CHEBI:60039"/>
        <dbReference type="EC" id="1.5.1.2"/>
    </reaction>
</comment>
<dbReference type="EC" id="1.5.1.2" evidence="6"/>
<accession>A0A974PBN8</accession>
<evidence type="ECO:0000256" key="6">
    <source>
        <dbReference type="HAMAP-Rule" id="MF_01925"/>
    </source>
</evidence>
<dbReference type="InterPro" id="IPR008927">
    <property type="entry name" value="6-PGluconate_DH-like_C_sf"/>
</dbReference>
<evidence type="ECO:0000256" key="7">
    <source>
        <dbReference type="PIRSR" id="PIRSR000193-1"/>
    </source>
</evidence>
<dbReference type="Pfam" id="PF14748">
    <property type="entry name" value="P5CR_dimer"/>
    <property type="match status" value="1"/>
</dbReference>
<keyword evidence="6" id="KW-0963">Cytoplasm</keyword>
<dbReference type="Proteomes" id="UP000595841">
    <property type="component" value="Chromosome"/>
</dbReference>
<proteinExistence type="inferred from homology"/>
<evidence type="ECO:0000256" key="3">
    <source>
        <dbReference type="ARBA" id="ARBA00022857"/>
    </source>
</evidence>
<name>A0A974PBN8_9BACL</name>
<evidence type="ECO:0000256" key="5">
    <source>
        <dbReference type="ARBA" id="ARBA00058118"/>
    </source>
</evidence>
<dbReference type="AlphaFoldDB" id="A0A974PBN8"/>
<organism evidence="10 11">
    <name type="scientific">Paenibacillus sonchi</name>
    <dbReference type="NCBI Taxonomy" id="373687"/>
    <lineage>
        <taxon>Bacteria</taxon>
        <taxon>Bacillati</taxon>
        <taxon>Bacillota</taxon>
        <taxon>Bacilli</taxon>
        <taxon>Bacillales</taxon>
        <taxon>Paenibacillaceae</taxon>
        <taxon>Paenibacillus</taxon>
        <taxon>Paenibacillus sonchi group</taxon>
    </lineage>
</organism>
<keyword evidence="4 6" id="KW-0560">Oxidoreductase</keyword>
<dbReference type="GO" id="GO:0055129">
    <property type="term" value="P:L-proline biosynthetic process"/>
    <property type="evidence" value="ECO:0007669"/>
    <property type="project" value="UniProtKB-UniRule"/>
</dbReference>
<keyword evidence="11" id="KW-1185">Reference proteome</keyword>
<dbReference type="GO" id="GO:0005737">
    <property type="term" value="C:cytoplasm"/>
    <property type="evidence" value="ECO:0007669"/>
    <property type="project" value="UniProtKB-SubCell"/>
</dbReference>
<feature type="domain" description="Pyrroline-5-carboxylate reductase dimerisation" evidence="9">
    <location>
        <begin position="195"/>
        <end position="299"/>
    </location>
</feature>
<evidence type="ECO:0000313" key="11">
    <source>
        <dbReference type="Proteomes" id="UP000595841"/>
    </source>
</evidence>
<gene>
    <name evidence="6" type="primary">proC</name>
    <name evidence="10" type="ORF">JI735_28640</name>
</gene>
<comment type="subcellular location">
    <subcellularLocation>
        <location evidence="6">Cytoplasm</location>
    </subcellularLocation>
</comment>
<feature type="domain" description="Pyrroline-5-carboxylate reductase catalytic N-terminal" evidence="8">
    <location>
        <begin position="39"/>
        <end position="135"/>
    </location>
</feature>
<dbReference type="SUPFAM" id="SSF51735">
    <property type="entry name" value="NAD(P)-binding Rossmann-fold domains"/>
    <property type="match status" value="1"/>
</dbReference>
<evidence type="ECO:0000313" key="10">
    <source>
        <dbReference type="EMBL" id="QQZ60428.1"/>
    </source>
</evidence>
<dbReference type="KEGG" id="pson:JI735_28640"/>
<dbReference type="GO" id="GO:0004735">
    <property type="term" value="F:pyrroline-5-carboxylate reductase activity"/>
    <property type="evidence" value="ECO:0007669"/>
    <property type="project" value="UniProtKB-UniRule"/>
</dbReference>
<reference evidence="10 11" key="1">
    <citation type="submission" date="2021-01" db="EMBL/GenBank/DDBJ databases">
        <title>Whole genome sequence of Paenibacillus sonchi LMG 24727 for comparative genomics.</title>
        <authorList>
            <person name="Lee G."/>
            <person name="Kim M.-J."/>
            <person name="Lim K."/>
            <person name="Shin J.-H."/>
        </authorList>
    </citation>
    <scope>NUCLEOTIDE SEQUENCE [LARGE SCALE GENOMIC DNA]</scope>
    <source>
        <strain evidence="10 11">LMG 24727</strain>
    </source>
</reference>
<evidence type="ECO:0000259" key="8">
    <source>
        <dbReference type="Pfam" id="PF03807"/>
    </source>
</evidence>
<keyword evidence="6" id="KW-0028">Amino-acid biosynthesis</keyword>
<feature type="binding site" evidence="7">
    <location>
        <begin position="105"/>
        <end position="108"/>
    </location>
    <ligand>
        <name>NADP(+)</name>
        <dbReference type="ChEBI" id="CHEBI:58349"/>
    </ligand>
</feature>
<dbReference type="EMBL" id="CP068595">
    <property type="protein sequence ID" value="QQZ60428.1"/>
    <property type="molecule type" value="Genomic_DNA"/>
</dbReference>
<dbReference type="PANTHER" id="PTHR11645:SF0">
    <property type="entry name" value="PYRROLINE-5-CARBOXYLATE REDUCTASE 3"/>
    <property type="match status" value="1"/>
</dbReference>
<dbReference type="PANTHER" id="PTHR11645">
    <property type="entry name" value="PYRROLINE-5-CARBOXYLATE REDUCTASE"/>
    <property type="match status" value="1"/>
</dbReference>
<dbReference type="PIRSF" id="PIRSF000193">
    <property type="entry name" value="Pyrrol-5-carb_rd"/>
    <property type="match status" value="1"/>
</dbReference>
<dbReference type="InterPro" id="IPR028939">
    <property type="entry name" value="P5C_Rdtase_cat_N"/>
</dbReference>
<feature type="binding site" evidence="7">
    <location>
        <begin position="43"/>
        <end position="48"/>
    </location>
    <ligand>
        <name>NADP(+)</name>
        <dbReference type="ChEBI" id="CHEBI:58349"/>
    </ligand>
</feature>
<dbReference type="HAMAP" id="MF_01925">
    <property type="entry name" value="P5C_reductase"/>
    <property type="match status" value="1"/>
</dbReference>
<dbReference type="SUPFAM" id="SSF48179">
    <property type="entry name" value="6-phosphogluconate dehydrogenase C-terminal domain-like"/>
    <property type="match status" value="1"/>
</dbReference>
<keyword evidence="2 6" id="KW-0641">Proline biosynthesis</keyword>
<evidence type="ECO:0000259" key="9">
    <source>
        <dbReference type="Pfam" id="PF14748"/>
    </source>
</evidence>
<dbReference type="Gene3D" id="1.10.3730.10">
    <property type="entry name" value="ProC C-terminal domain-like"/>
    <property type="match status" value="1"/>
</dbReference>
<dbReference type="InterPro" id="IPR029036">
    <property type="entry name" value="P5CR_dimer"/>
</dbReference>
<comment type="function">
    <text evidence="5 6">Catalyzes the reduction of 1-pyrroline-5-carboxylate (PCA) to L-proline.</text>
</comment>
<sequence length="302" mass="32637">MSPRSLKNILPVWRNTTDSFCRKRGRTINQRGKTLIEQRIHFIGGGQMAEAIIRAITANQIIAAGRISVTDINEARLQVLTNAYGVDTGRSQETYLAEAGLIVLAVRPQDTLDELGQAVTRLAAPDAVIVSIVAGLTLEKLAGVFGAGRPIVRVIPNTLTDTGYGYSGVVLNANASREQVDEFLLGFGKVQYMEETFLDIFTGYGVAGPNYIYYFIESLVDAGVLAGLPREQAWNVALENMAGAVLMLRQTGLHPRQLLDINNSPGGVGMHGLYELNNSDFAAGLQRSVMAAVKRTTELGAK</sequence>
<comment type="similarity">
    <text evidence="1 6">Belongs to the pyrroline-5-carboxylate reductase family.</text>
</comment>
<dbReference type="Pfam" id="PF03807">
    <property type="entry name" value="F420_oxidored"/>
    <property type="match status" value="1"/>
</dbReference>
<comment type="pathway">
    <text evidence="6">Amino-acid biosynthesis; L-proline biosynthesis; L-proline from L-glutamate 5-semialdehyde: step 1/1.</text>
</comment>
<evidence type="ECO:0000256" key="4">
    <source>
        <dbReference type="ARBA" id="ARBA00023002"/>
    </source>
</evidence>